<sequence>MVQYRITDTALADITDILRHSQVQFGTTARLRYGELIRTAIEDLATVPNRIGSSLRDEITPGLRSFHLCHSRKRAATSNGMVQRPRHVMFYRLADDQVIEVVRLLHNAMEARLHLPDD</sequence>
<dbReference type="EMBL" id="JACAQB010000003">
    <property type="protein sequence ID" value="NWB94804.1"/>
    <property type="molecule type" value="Genomic_DNA"/>
</dbReference>
<dbReference type="InterPro" id="IPR035093">
    <property type="entry name" value="RelE/ParE_toxin_dom_sf"/>
</dbReference>
<comment type="caution">
    <text evidence="2">The sequence shown here is derived from an EMBL/GenBank/DDBJ whole genome shotgun (WGS) entry which is preliminary data.</text>
</comment>
<gene>
    <name evidence="2" type="ORF">HX882_02735</name>
</gene>
<evidence type="ECO:0000256" key="1">
    <source>
        <dbReference type="ARBA" id="ARBA00022649"/>
    </source>
</evidence>
<dbReference type="Pfam" id="PF05016">
    <property type="entry name" value="ParE_toxin"/>
    <property type="match status" value="1"/>
</dbReference>
<evidence type="ECO:0000313" key="3">
    <source>
        <dbReference type="Proteomes" id="UP000539985"/>
    </source>
</evidence>
<organism evidence="2 3">
    <name type="scientific">Pseudomonas gingeri</name>
    <dbReference type="NCBI Taxonomy" id="117681"/>
    <lineage>
        <taxon>Bacteria</taxon>
        <taxon>Pseudomonadati</taxon>
        <taxon>Pseudomonadota</taxon>
        <taxon>Gammaproteobacteria</taxon>
        <taxon>Pseudomonadales</taxon>
        <taxon>Pseudomonadaceae</taxon>
        <taxon>Pseudomonas</taxon>
    </lineage>
</organism>
<name>A0A7Y8C0Q6_9PSED</name>
<dbReference type="InterPro" id="IPR007712">
    <property type="entry name" value="RelE/ParE_toxin"/>
</dbReference>
<accession>A0A7Y8C0Q6</accession>
<dbReference type="Gene3D" id="3.30.2310.20">
    <property type="entry name" value="RelE-like"/>
    <property type="match status" value="1"/>
</dbReference>
<proteinExistence type="predicted"/>
<dbReference type="AlphaFoldDB" id="A0A7Y8C0Q6"/>
<evidence type="ECO:0000313" key="2">
    <source>
        <dbReference type="EMBL" id="NWB94804.1"/>
    </source>
</evidence>
<reference evidence="2 3" key="1">
    <citation type="submission" date="2020-04" db="EMBL/GenBank/DDBJ databases">
        <title>Molecular characterization of pseudomonads from Agaricus bisporus reveal novel blotch 2 pathogens in Western Europe.</title>
        <authorList>
            <person name="Taparia T."/>
            <person name="Krijger M."/>
            <person name="Haynes E."/>
            <person name="Elpinstone J.G."/>
            <person name="Noble R."/>
            <person name="Van Der Wolf J."/>
        </authorList>
    </citation>
    <scope>NUCLEOTIDE SEQUENCE [LARGE SCALE GENOMIC DNA]</scope>
    <source>
        <strain evidence="2 3">H7001</strain>
    </source>
</reference>
<dbReference type="RefSeq" id="WP_177099853.1">
    <property type="nucleotide sequence ID" value="NZ_JACAQB010000003.1"/>
</dbReference>
<dbReference type="Proteomes" id="UP000539985">
    <property type="component" value="Unassembled WGS sequence"/>
</dbReference>
<protein>
    <submittedName>
        <fullName evidence="2">Type II toxin-antitoxin system RelE/ParE family toxin</fullName>
    </submittedName>
</protein>
<keyword evidence="1" id="KW-1277">Toxin-antitoxin system</keyword>